<feature type="domain" description="Formyl transferase C-terminal" evidence="6">
    <location>
        <begin position="206"/>
        <end position="300"/>
    </location>
</feature>
<keyword evidence="4" id="KW-0648">Protein biosynthesis</keyword>
<evidence type="ECO:0000313" key="7">
    <source>
        <dbReference type="EMBL" id="EKE28681.1"/>
    </source>
</evidence>
<dbReference type="Pfam" id="PF02911">
    <property type="entry name" value="Formyl_trans_C"/>
    <property type="match status" value="1"/>
</dbReference>
<evidence type="ECO:0000259" key="6">
    <source>
        <dbReference type="Pfam" id="PF02911"/>
    </source>
</evidence>
<evidence type="ECO:0000256" key="2">
    <source>
        <dbReference type="ARBA" id="ARBA00012261"/>
    </source>
</evidence>
<comment type="caution">
    <text evidence="7">The sequence shown here is derived from an EMBL/GenBank/DDBJ whole genome shotgun (WGS) entry which is preliminary data.</text>
</comment>
<sequence>MIKIWFFWTPNLAKRVLEDIVNSKQFEISFVVTWTDKPVWRSQTLTPTPVKEFAVSHSLKVLQPAKIRWNEDFLSEIKNAWADYFVVVAYGKILPNEVLKAPRKMCINVHGSILPLYRWASPIQSALIDWETLTWITIMKMSEWMDEWDIIDIMKINIDKLDTSESLFKKFEEVSGKFLIETLVALDQWKRWLQPQLDEAATYCKKITKEDGLLDFSRTAQNLFYLWRWLTPWPWIYAYFEGKKLIITSCDFMEDNVDGDIWQVVKWDFWIWIKCWIWMLILKGVKLEWKWNAKISDFVNWKKNFIWYVFKPNEQK</sequence>
<dbReference type="AlphaFoldDB" id="K2FCB8"/>
<evidence type="ECO:0000259" key="5">
    <source>
        <dbReference type="Pfam" id="PF00551"/>
    </source>
</evidence>
<dbReference type="SUPFAM" id="SSF50486">
    <property type="entry name" value="FMT C-terminal domain-like"/>
    <property type="match status" value="1"/>
</dbReference>
<comment type="similarity">
    <text evidence="1">Belongs to the Fmt family.</text>
</comment>
<evidence type="ECO:0000256" key="1">
    <source>
        <dbReference type="ARBA" id="ARBA00010699"/>
    </source>
</evidence>
<gene>
    <name evidence="7" type="ORF">ACD_3C00029G0004</name>
</gene>
<feature type="domain" description="Formyl transferase N-terminal" evidence="5">
    <location>
        <begin position="9"/>
        <end position="183"/>
    </location>
</feature>
<dbReference type="InterPro" id="IPR041711">
    <property type="entry name" value="Met-tRNA-FMT_N"/>
</dbReference>
<dbReference type="InterPro" id="IPR005794">
    <property type="entry name" value="Fmt"/>
</dbReference>
<dbReference type="PANTHER" id="PTHR11138">
    <property type="entry name" value="METHIONYL-TRNA FORMYLTRANSFERASE"/>
    <property type="match status" value="1"/>
</dbReference>
<dbReference type="InterPro" id="IPR036477">
    <property type="entry name" value="Formyl_transf_N_sf"/>
</dbReference>
<protein>
    <recommendedName>
        <fullName evidence="2">methionyl-tRNA formyltransferase</fullName>
        <ecNumber evidence="2">2.1.2.9</ecNumber>
    </recommendedName>
</protein>
<dbReference type="CDD" id="cd08646">
    <property type="entry name" value="FMT_core_Met-tRNA-FMT_N"/>
    <property type="match status" value="1"/>
</dbReference>
<dbReference type="PANTHER" id="PTHR11138:SF5">
    <property type="entry name" value="METHIONYL-TRNA FORMYLTRANSFERASE, MITOCHONDRIAL"/>
    <property type="match status" value="1"/>
</dbReference>
<proteinExistence type="inferred from homology"/>
<evidence type="ECO:0000256" key="3">
    <source>
        <dbReference type="ARBA" id="ARBA00022679"/>
    </source>
</evidence>
<accession>K2FCB8</accession>
<organism evidence="7">
    <name type="scientific">uncultured bacterium</name>
    <name type="common">gcode 4</name>
    <dbReference type="NCBI Taxonomy" id="1234023"/>
    <lineage>
        <taxon>Bacteria</taxon>
        <taxon>environmental samples</taxon>
    </lineage>
</organism>
<dbReference type="Pfam" id="PF00551">
    <property type="entry name" value="Formyl_trans_N"/>
    <property type="match status" value="1"/>
</dbReference>
<dbReference type="Gene3D" id="3.40.50.12230">
    <property type="match status" value="1"/>
</dbReference>
<name>K2FCB8_9BACT</name>
<dbReference type="NCBIfam" id="TIGR00460">
    <property type="entry name" value="fmt"/>
    <property type="match status" value="1"/>
</dbReference>
<dbReference type="InterPro" id="IPR011034">
    <property type="entry name" value="Formyl_transferase-like_C_sf"/>
</dbReference>
<evidence type="ECO:0000256" key="4">
    <source>
        <dbReference type="ARBA" id="ARBA00022917"/>
    </source>
</evidence>
<dbReference type="EMBL" id="AMFJ01000303">
    <property type="protein sequence ID" value="EKE28681.1"/>
    <property type="molecule type" value="Genomic_DNA"/>
</dbReference>
<keyword evidence="3 7" id="KW-0808">Transferase</keyword>
<reference evidence="7" key="1">
    <citation type="journal article" date="2012" name="Science">
        <title>Fermentation, hydrogen, and sulfur metabolism in multiple uncultivated bacterial phyla.</title>
        <authorList>
            <person name="Wrighton K.C."/>
            <person name="Thomas B.C."/>
            <person name="Sharon I."/>
            <person name="Miller C.S."/>
            <person name="Castelle C.J."/>
            <person name="VerBerkmoes N.C."/>
            <person name="Wilkins M.J."/>
            <person name="Hettich R.L."/>
            <person name="Lipton M.S."/>
            <person name="Williams K.H."/>
            <person name="Long P.E."/>
            <person name="Banfield J.F."/>
        </authorList>
    </citation>
    <scope>NUCLEOTIDE SEQUENCE [LARGE SCALE GENOMIC DNA]</scope>
</reference>
<dbReference type="InterPro" id="IPR002376">
    <property type="entry name" value="Formyl_transf_N"/>
</dbReference>
<dbReference type="GO" id="GO:0005829">
    <property type="term" value="C:cytosol"/>
    <property type="evidence" value="ECO:0007669"/>
    <property type="project" value="TreeGrafter"/>
</dbReference>
<dbReference type="EC" id="2.1.2.9" evidence="2"/>
<dbReference type="InterPro" id="IPR005793">
    <property type="entry name" value="Formyl_trans_C"/>
</dbReference>
<dbReference type="SUPFAM" id="SSF53328">
    <property type="entry name" value="Formyltransferase"/>
    <property type="match status" value="1"/>
</dbReference>
<dbReference type="GO" id="GO:0004479">
    <property type="term" value="F:methionyl-tRNA formyltransferase activity"/>
    <property type="evidence" value="ECO:0007669"/>
    <property type="project" value="UniProtKB-EC"/>
</dbReference>